<reference evidence="2 3" key="1">
    <citation type="submission" date="2018-03" db="EMBL/GenBank/DDBJ databases">
        <title>Genomic Encyclopedia of Archaeal and Bacterial Type Strains, Phase II (KMG-II): from individual species to whole genera.</title>
        <authorList>
            <person name="Goeker M."/>
        </authorList>
    </citation>
    <scope>NUCLEOTIDE SEQUENCE [LARGE SCALE GENOMIC DNA]</scope>
    <source>
        <strain evidence="2 3">DSM 24859</strain>
    </source>
</reference>
<dbReference type="EMBL" id="PYAW01000002">
    <property type="protein sequence ID" value="PSL48330.1"/>
    <property type="molecule type" value="Genomic_DNA"/>
</dbReference>
<dbReference type="Proteomes" id="UP000240971">
    <property type="component" value="Unassembled WGS sequence"/>
</dbReference>
<proteinExistence type="predicted"/>
<feature type="domain" description="Glycosyltransferase 2-like" evidence="1">
    <location>
        <begin position="18"/>
        <end position="137"/>
    </location>
</feature>
<dbReference type="RefSeq" id="WP_106528717.1">
    <property type="nucleotide sequence ID" value="NZ_PYAW01000002.1"/>
</dbReference>
<dbReference type="InterPro" id="IPR029044">
    <property type="entry name" value="Nucleotide-diphossugar_trans"/>
</dbReference>
<sequence>MDDQYTTSQEKRSGKGVSVIICCYNSAARLPQTLWHLAEQLVPEDFSWEILLVNNASKDNTVASAIEIWHSFSPSNATFRVIEEPIPGQMYARKTGAIAAKYECLVFCDDDNWLGKNYVYLAWEMMAHDSNIGAGGGQNAPATDAPEYPDWFEEYKDKYALGIPAQTSGDVSHRGFVLGAGLVTRRLLFLSINDEKYPSLLNGRNGEKLSTGDDFEYCKRLLLWGYKLHYQADMYLTHFIPKERLTIHHREKLMEGIMDSRKVLGEYDLAVKLNNRNKHKNRWRLLFLAPFRIIAIKLGISSREVINEAMTFFYLSPFSSKSDYTRLMIKKFLYRQS</sequence>
<protein>
    <submittedName>
        <fullName evidence="2">Glycosyltransferase involved in cell wall biosynthesis</fullName>
    </submittedName>
</protein>
<dbReference type="OrthoDB" id="786280at2"/>
<dbReference type="InterPro" id="IPR050834">
    <property type="entry name" value="Glycosyltransf_2"/>
</dbReference>
<evidence type="ECO:0000313" key="3">
    <source>
        <dbReference type="Proteomes" id="UP000240971"/>
    </source>
</evidence>
<gene>
    <name evidence="2" type="ORF">CLV51_1021197</name>
</gene>
<dbReference type="PANTHER" id="PTHR43685:SF2">
    <property type="entry name" value="GLYCOSYLTRANSFERASE 2-LIKE DOMAIN-CONTAINING PROTEIN"/>
    <property type="match status" value="1"/>
</dbReference>
<name>A0A2P8HQ15_CHINA</name>
<dbReference type="GO" id="GO:0016740">
    <property type="term" value="F:transferase activity"/>
    <property type="evidence" value="ECO:0007669"/>
    <property type="project" value="UniProtKB-KW"/>
</dbReference>
<dbReference type="CDD" id="cd00761">
    <property type="entry name" value="Glyco_tranf_GTA_type"/>
    <property type="match status" value="1"/>
</dbReference>
<dbReference type="AlphaFoldDB" id="A0A2P8HQ15"/>
<dbReference type="PANTHER" id="PTHR43685">
    <property type="entry name" value="GLYCOSYLTRANSFERASE"/>
    <property type="match status" value="1"/>
</dbReference>
<comment type="caution">
    <text evidence="2">The sequence shown here is derived from an EMBL/GenBank/DDBJ whole genome shotgun (WGS) entry which is preliminary data.</text>
</comment>
<dbReference type="InterPro" id="IPR001173">
    <property type="entry name" value="Glyco_trans_2-like"/>
</dbReference>
<accession>A0A2P8HQ15</accession>
<organism evidence="2 3">
    <name type="scientific">Chitinophaga niastensis</name>
    <dbReference type="NCBI Taxonomy" id="536980"/>
    <lineage>
        <taxon>Bacteria</taxon>
        <taxon>Pseudomonadati</taxon>
        <taxon>Bacteroidota</taxon>
        <taxon>Chitinophagia</taxon>
        <taxon>Chitinophagales</taxon>
        <taxon>Chitinophagaceae</taxon>
        <taxon>Chitinophaga</taxon>
    </lineage>
</organism>
<dbReference type="Gene3D" id="3.90.550.10">
    <property type="entry name" value="Spore Coat Polysaccharide Biosynthesis Protein SpsA, Chain A"/>
    <property type="match status" value="1"/>
</dbReference>
<dbReference type="Pfam" id="PF00535">
    <property type="entry name" value="Glycos_transf_2"/>
    <property type="match status" value="1"/>
</dbReference>
<keyword evidence="3" id="KW-1185">Reference proteome</keyword>
<evidence type="ECO:0000313" key="2">
    <source>
        <dbReference type="EMBL" id="PSL48330.1"/>
    </source>
</evidence>
<dbReference type="SUPFAM" id="SSF53448">
    <property type="entry name" value="Nucleotide-diphospho-sugar transferases"/>
    <property type="match status" value="1"/>
</dbReference>
<keyword evidence="2" id="KW-0808">Transferase</keyword>
<evidence type="ECO:0000259" key="1">
    <source>
        <dbReference type="Pfam" id="PF00535"/>
    </source>
</evidence>